<evidence type="ECO:0000259" key="4">
    <source>
        <dbReference type="PROSITE" id="PS50158"/>
    </source>
</evidence>
<dbReference type="SMART" id="SM00343">
    <property type="entry name" value="ZnF_C2HC"/>
    <property type="match status" value="1"/>
</dbReference>
<protein>
    <recommendedName>
        <fullName evidence="4">CCHC-type domain-containing protein</fullName>
    </recommendedName>
</protein>
<keyword evidence="6" id="KW-1185">Reference proteome</keyword>
<dbReference type="EMBL" id="JAIFRP010000228">
    <property type="protein sequence ID" value="KAK2578590.1"/>
    <property type="molecule type" value="Genomic_DNA"/>
</dbReference>
<organism evidence="5 6">
    <name type="scientific">Odynerus spinipes</name>
    <dbReference type="NCBI Taxonomy" id="1348599"/>
    <lineage>
        <taxon>Eukaryota</taxon>
        <taxon>Metazoa</taxon>
        <taxon>Ecdysozoa</taxon>
        <taxon>Arthropoda</taxon>
        <taxon>Hexapoda</taxon>
        <taxon>Insecta</taxon>
        <taxon>Pterygota</taxon>
        <taxon>Neoptera</taxon>
        <taxon>Endopterygota</taxon>
        <taxon>Hymenoptera</taxon>
        <taxon>Apocrita</taxon>
        <taxon>Aculeata</taxon>
        <taxon>Vespoidea</taxon>
        <taxon>Vespidae</taxon>
        <taxon>Eumeninae</taxon>
        <taxon>Odynerus</taxon>
    </lineage>
</organism>
<dbReference type="Pfam" id="PF00098">
    <property type="entry name" value="zf-CCHC"/>
    <property type="match status" value="1"/>
</dbReference>
<keyword evidence="1" id="KW-0862">Zinc</keyword>
<dbReference type="PROSITE" id="PS50158">
    <property type="entry name" value="ZF_CCHC"/>
    <property type="match status" value="1"/>
</dbReference>
<dbReference type="InterPro" id="IPR001878">
    <property type="entry name" value="Znf_CCHC"/>
</dbReference>
<dbReference type="GO" id="GO:0003676">
    <property type="term" value="F:nucleic acid binding"/>
    <property type="evidence" value="ECO:0007669"/>
    <property type="project" value="InterPro"/>
</dbReference>
<reference evidence="5" key="2">
    <citation type="journal article" date="2023" name="Commun. Biol.">
        <title>Intrasexual cuticular hydrocarbon dimorphism in a wasp sheds light on hydrocarbon biosynthesis genes in Hymenoptera.</title>
        <authorList>
            <person name="Moris V.C."/>
            <person name="Podsiadlowski L."/>
            <person name="Martin S."/>
            <person name="Oeyen J.P."/>
            <person name="Donath A."/>
            <person name="Petersen M."/>
            <person name="Wilbrandt J."/>
            <person name="Misof B."/>
            <person name="Liedtke D."/>
            <person name="Thamm M."/>
            <person name="Scheiner R."/>
            <person name="Schmitt T."/>
            <person name="Niehuis O."/>
        </authorList>
    </citation>
    <scope>NUCLEOTIDE SEQUENCE</scope>
    <source>
        <strain evidence="5">GBR_01_08_01A</strain>
    </source>
</reference>
<dbReference type="InterPro" id="IPR036875">
    <property type="entry name" value="Znf_CCHC_sf"/>
</dbReference>
<feature type="coiled-coil region" evidence="2">
    <location>
        <begin position="26"/>
        <end position="82"/>
    </location>
</feature>
<name>A0AAD9RFP6_9HYME</name>
<proteinExistence type="predicted"/>
<dbReference type="PANTHER" id="PTHR45823:SF1">
    <property type="entry name" value="T-SNARE COILED-COIL HOMOLOGY DOMAIN-CONTAINING PROTEIN"/>
    <property type="match status" value="1"/>
</dbReference>
<reference evidence="5" key="1">
    <citation type="submission" date="2021-08" db="EMBL/GenBank/DDBJ databases">
        <authorList>
            <person name="Misof B."/>
            <person name="Oliver O."/>
            <person name="Podsiadlowski L."/>
            <person name="Donath A."/>
            <person name="Peters R."/>
            <person name="Mayer C."/>
            <person name="Rust J."/>
            <person name="Gunkel S."/>
            <person name="Lesny P."/>
            <person name="Martin S."/>
            <person name="Oeyen J.P."/>
            <person name="Petersen M."/>
            <person name="Panagiotis P."/>
            <person name="Wilbrandt J."/>
            <person name="Tanja T."/>
        </authorList>
    </citation>
    <scope>NUCLEOTIDE SEQUENCE</scope>
    <source>
        <strain evidence="5">GBR_01_08_01A</strain>
        <tissue evidence="5">Thorax + abdomen</tissue>
    </source>
</reference>
<dbReference type="AlphaFoldDB" id="A0AAD9RFP6"/>
<gene>
    <name evidence="5" type="ORF">KPH14_000924</name>
</gene>
<sequence length="343" mass="38936">MPTLSSSVEDPGRLEALFANFGESLRNQLLEQRQAFEDRFDQERALNLQKEAAERDALAQKDDTLENRLRNMETQYQVLASNLTDLCARLPTTSDVTSNIDLDYSVKPAKFDGNSSWEEYKIQFQTIARINGWDEPRKSLALVFSLEGSAGSILTTLSLDKHTDWNALVSALEFKYGTKNLANLSYVMFQNYKQRRGQSLSDLASEIERLAPNAFSDCPLEMRDKLAASQFVSALADKERKRTLRLGGFTSLRAAVVRAMEIEAVESLSSEARKVNTRTWIPPERENTGRGWPSRGRSQLEKTTDRTNERRPLECWSCKKTGHLQRDCPLLRKEKQGNSKKSA</sequence>
<comment type="caution">
    <text evidence="5">The sequence shown here is derived from an EMBL/GenBank/DDBJ whole genome shotgun (WGS) entry which is preliminary data.</text>
</comment>
<keyword evidence="1" id="KW-0479">Metal-binding</keyword>
<keyword evidence="1" id="KW-0863">Zinc-finger</keyword>
<evidence type="ECO:0000256" key="3">
    <source>
        <dbReference type="SAM" id="MobiDB-lite"/>
    </source>
</evidence>
<dbReference type="GO" id="GO:0008270">
    <property type="term" value="F:zinc ion binding"/>
    <property type="evidence" value="ECO:0007669"/>
    <property type="project" value="UniProtKB-KW"/>
</dbReference>
<accession>A0AAD9RFP6</accession>
<feature type="compositionally biased region" description="Basic and acidic residues" evidence="3">
    <location>
        <begin position="298"/>
        <end position="309"/>
    </location>
</feature>
<evidence type="ECO:0000313" key="6">
    <source>
        <dbReference type="Proteomes" id="UP001258017"/>
    </source>
</evidence>
<dbReference type="Gene3D" id="4.10.60.10">
    <property type="entry name" value="Zinc finger, CCHC-type"/>
    <property type="match status" value="1"/>
</dbReference>
<dbReference type="SUPFAM" id="SSF57756">
    <property type="entry name" value="Retrovirus zinc finger-like domains"/>
    <property type="match status" value="1"/>
</dbReference>
<dbReference type="PANTHER" id="PTHR45823">
    <property type="entry name" value="T-SNARE COILED-COIL HOMOLOGY DOMAIN-CONTAINING PROTEIN"/>
    <property type="match status" value="1"/>
</dbReference>
<evidence type="ECO:0000256" key="2">
    <source>
        <dbReference type="SAM" id="Coils"/>
    </source>
</evidence>
<feature type="domain" description="CCHC-type" evidence="4">
    <location>
        <begin position="315"/>
        <end position="329"/>
    </location>
</feature>
<evidence type="ECO:0000256" key="1">
    <source>
        <dbReference type="PROSITE-ProRule" id="PRU00047"/>
    </source>
</evidence>
<keyword evidence="2" id="KW-0175">Coiled coil</keyword>
<dbReference type="Proteomes" id="UP001258017">
    <property type="component" value="Unassembled WGS sequence"/>
</dbReference>
<evidence type="ECO:0000313" key="5">
    <source>
        <dbReference type="EMBL" id="KAK2578590.1"/>
    </source>
</evidence>
<feature type="region of interest" description="Disordered" evidence="3">
    <location>
        <begin position="281"/>
        <end position="309"/>
    </location>
</feature>